<protein>
    <submittedName>
        <fullName evidence="2">Uncharacterized protein</fullName>
    </submittedName>
</protein>
<dbReference type="EMBL" id="JAWJBA010000003">
    <property type="protein sequence ID" value="MDV2685091.1"/>
    <property type="molecule type" value="Genomic_DNA"/>
</dbReference>
<organism evidence="2 3">
    <name type="scientific">Alkalihalophilus lindianensis</name>
    <dbReference type="NCBI Taxonomy" id="1630542"/>
    <lineage>
        <taxon>Bacteria</taxon>
        <taxon>Bacillati</taxon>
        <taxon>Bacillota</taxon>
        <taxon>Bacilli</taxon>
        <taxon>Bacillales</taxon>
        <taxon>Bacillaceae</taxon>
        <taxon>Alkalihalophilus</taxon>
    </lineage>
</organism>
<sequence length="233" mass="26972">MVRSSKVTSDKEVQLQQKLIHYRSEVIRSKQIIERQENEIKNQKESIQSLMKRLSEIQENAEILPNNQSNAELNLQFHSFFSYSVIIPKRKNEEEHIIIKGLFTIVNTGTQSIHSPVICLEFNQPEYANLSGKIQHSKQSSSSQFLLEEDTLEEIWAFIEGTSQKEAKKTGRYWLKPTNSDILLGNTTLSTFNFEVLLPSHQIEKNLVIQGYVYSEEMPEGKPSNNKIIFNFH</sequence>
<dbReference type="RefSeq" id="WP_317122281.1">
    <property type="nucleotide sequence ID" value="NZ_JAWJBA010000003.1"/>
</dbReference>
<evidence type="ECO:0000313" key="3">
    <source>
        <dbReference type="Proteomes" id="UP001287282"/>
    </source>
</evidence>
<accession>A0ABU3XB23</accession>
<proteinExistence type="predicted"/>
<comment type="caution">
    <text evidence="2">The sequence shown here is derived from an EMBL/GenBank/DDBJ whole genome shotgun (WGS) entry which is preliminary data.</text>
</comment>
<keyword evidence="3" id="KW-1185">Reference proteome</keyword>
<dbReference type="Proteomes" id="UP001287282">
    <property type="component" value="Unassembled WGS sequence"/>
</dbReference>
<reference evidence="2 3" key="1">
    <citation type="submission" date="2023-10" db="EMBL/GenBank/DDBJ databases">
        <title>Screening of Alkalihalobacillus lindianensis BZ-TG-R113 and Its Alleviation of Salt Stress on Rapeseed Growth.</title>
        <authorList>
            <person name="Zhao B."/>
            <person name="Guo T."/>
        </authorList>
    </citation>
    <scope>NUCLEOTIDE SEQUENCE [LARGE SCALE GENOMIC DNA]</scope>
    <source>
        <strain evidence="2 3">BZ-TG-R113</strain>
    </source>
</reference>
<evidence type="ECO:0000256" key="1">
    <source>
        <dbReference type="SAM" id="Coils"/>
    </source>
</evidence>
<gene>
    <name evidence="2" type="ORF">RYX56_11980</name>
</gene>
<evidence type="ECO:0000313" key="2">
    <source>
        <dbReference type="EMBL" id="MDV2685091.1"/>
    </source>
</evidence>
<name>A0ABU3XB23_9BACI</name>
<keyword evidence="1" id="KW-0175">Coiled coil</keyword>
<feature type="coiled-coil region" evidence="1">
    <location>
        <begin position="26"/>
        <end position="60"/>
    </location>
</feature>